<name>G8TVU7_SULAD</name>
<evidence type="ECO:0000259" key="1">
    <source>
        <dbReference type="Pfam" id="PF01636"/>
    </source>
</evidence>
<evidence type="ECO:0000313" key="2">
    <source>
        <dbReference type="EMBL" id="AEW04791.1"/>
    </source>
</evidence>
<reference evidence="2 3" key="2">
    <citation type="journal article" date="2012" name="Stand. Genomic Sci.">
        <title>Complete genome sequence of the moderately thermophilic mineral-sulfide-oxidizing firmicute Sulfobacillus acidophilus type strain (NAL(T)).</title>
        <authorList>
            <person name="Anderson I."/>
            <person name="Chertkov O."/>
            <person name="Chen A."/>
            <person name="Saunders E."/>
            <person name="Lapidus A."/>
            <person name="Nolan M."/>
            <person name="Lucas S."/>
            <person name="Hammon N."/>
            <person name="Deshpande S."/>
            <person name="Cheng J.F."/>
            <person name="Han C."/>
            <person name="Tapia R."/>
            <person name="Goodwin L.A."/>
            <person name="Pitluck S."/>
            <person name="Liolios K."/>
            <person name="Pagani I."/>
            <person name="Ivanova N."/>
            <person name="Mikhailova N."/>
            <person name="Pati A."/>
            <person name="Palaniappan K."/>
            <person name="Land M."/>
            <person name="Pan C."/>
            <person name="Rohde M."/>
            <person name="Pukall R."/>
            <person name="Goker M."/>
            <person name="Detter J.C."/>
            <person name="Woyke T."/>
            <person name="Bristow J."/>
            <person name="Eisen J.A."/>
            <person name="Markowitz V."/>
            <person name="Hugenholtz P."/>
            <person name="Kyrpides N.C."/>
            <person name="Klenk H.P."/>
            <person name="Mavromatis K."/>
        </authorList>
    </citation>
    <scope>NUCLEOTIDE SEQUENCE [LARGE SCALE GENOMIC DNA]</scope>
    <source>
        <strain evidence="3">ATCC 700253 / DSM 10332 / NAL</strain>
    </source>
</reference>
<dbReference type="STRING" id="679936.Sulac_1294"/>
<protein>
    <submittedName>
        <fullName evidence="2">Aminoglycoside phosphotransferase</fullName>
    </submittedName>
</protein>
<organism evidence="2 3">
    <name type="scientific">Sulfobacillus acidophilus (strain ATCC 700253 / DSM 10332 / NAL)</name>
    <dbReference type="NCBI Taxonomy" id="679936"/>
    <lineage>
        <taxon>Bacteria</taxon>
        <taxon>Bacillati</taxon>
        <taxon>Bacillota</taxon>
        <taxon>Clostridia</taxon>
        <taxon>Eubacteriales</taxon>
        <taxon>Clostridiales Family XVII. Incertae Sedis</taxon>
        <taxon>Sulfobacillus</taxon>
    </lineage>
</organism>
<dbReference type="Pfam" id="PF01636">
    <property type="entry name" value="APH"/>
    <property type="match status" value="1"/>
</dbReference>
<dbReference type="EMBL" id="CP003179">
    <property type="protein sequence ID" value="AEW04791.1"/>
    <property type="molecule type" value="Genomic_DNA"/>
</dbReference>
<proteinExistence type="predicted"/>
<gene>
    <name evidence="2" type="ordered locus">Sulac_1294</name>
</gene>
<reference evidence="3" key="1">
    <citation type="submission" date="2011-12" db="EMBL/GenBank/DDBJ databases">
        <title>The complete genome of chromosome of Sulfobacillus acidophilus DSM 10332.</title>
        <authorList>
            <person name="Lucas S."/>
            <person name="Han J."/>
            <person name="Lapidus A."/>
            <person name="Bruce D."/>
            <person name="Goodwin L."/>
            <person name="Pitluck S."/>
            <person name="Peters L."/>
            <person name="Kyrpides N."/>
            <person name="Mavromatis K."/>
            <person name="Ivanova N."/>
            <person name="Mikhailova N."/>
            <person name="Chertkov O."/>
            <person name="Saunders E."/>
            <person name="Detter J.C."/>
            <person name="Tapia R."/>
            <person name="Han C."/>
            <person name="Land M."/>
            <person name="Hauser L."/>
            <person name="Markowitz V."/>
            <person name="Cheng J.-F."/>
            <person name="Hugenholtz P."/>
            <person name="Woyke T."/>
            <person name="Wu D."/>
            <person name="Pukall R."/>
            <person name="Gehrich-Schroeter G."/>
            <person name="Schneider S."/>
            <person name="Klenk H.-P."/>
            <person name="Eisen J.A."/>
        </authorList>
    </citation>
    <scope>NUCLEOTIDE SEQUENCE [LARGE SCALE GENOMIC DNA]</scope>
    <source>
        <strain evidence="3">ATCC 700253 / DSM 10332 / NAL</strain>
    </source>
</reference>
<dbReference type="InterPro" id="IPR002575">
    <property type="entry name" value="Aminoglycoside_PTrfase"/>
</dbReference>
<evidence type="ECO:0000313" key="3">
    <source>
        <dbReference type="Proteomes" id="UP000005439"/>
    </source>
</evidence>
<dbReference type="Gene3D" id="3.90.1200.10">
    <property type="match status" value="1"/>
</dbReference>
<accession>G8TVU7</accession>
<dbReference type="InterPro" id="IPR011009">
    <property type="entry name" value="Kinase-like_dom_sf"/>
</dbReference>
<dbReference type="KEGG" id="sap:Sulac_1294"/>
<dbReference type="HOGENOM" id="CLU_990188_0_0_9"/>
<dbReference type="SUPFAM" id="SSF56112">
    <property type="entry name" value="Protein kinase-like (PK-like)"/>
    <property type="match status" value="1"/>
</dbReference>
<dbReference type="PATRIC" id="fig|679936.5.peg.1357"/>
<dbReference type="Proteomes" id="UP000005439">
    <property type="component" value="Chromosome"/>
</dbReference>
<keyword evidence="3" id="KW-1185">Reference proteome</keyword>
<dbReference type="AlphaFoldDB" id="G8TVU7"/>
<feature type="domain" description="Aminoglycoside phosphotransferase" evidence="1">
    <location>
        <begin position="38"/>
        <end position="226"/>
    </location>
</feature>
<sequence>MLLVKEWMNGVDVRLDTLIASLRHWWPDLELQQVTRLSQNPQFLLIRMPGGWVVKWARTRPARRRLAFESRQLARWQGIAGVPQVESLAEDLMRYRWVEGQPLSSKAHPESWAPVIGEFLAAIHDPRYLPPELRADRRRRIQARYTRRLYRRAVEIVFDWLLPREMRMLDTISAPYLDGTDERPMAVLHGHFEPRTVLVENGQLSGVIGWGHLRVGDPLWDFVYWPPEWTERWIAPDTAENARLRWYRILLALYAILTAFDKGHLESIEKGVEHLQRLLNR</sequence>